<feature type="compositionally biased region" description="Low complexity" evidence="1">
    <location>
        <begin position="1"/>
        <end position="17"/>
    </location>
</feature>
<evidence type="ECO:0000313" key="3">
    <source>
        <dbReference type="EMBL" id="CZR51067.1"/>
    </source>
</evidence>
<dbReference type="InterPro" id="IPR011051">
    <property type="entry name" value="RmlC_Cupin_sf"/>
</dbReference>
<dbReference type="EMBL" id="FJOG01000001">
    <property type="protein sequence ID" value="CZR51067.1"/>
    <property type="molecule type" value="Genomic_DNA"/>
</dbReference>
<organism evidence="3 4">
    <name type="scientific">Phialocephala subalpina</name>
    <dbReference type="NCBI Taxonomy" id="576137"/>
    <lineage>
        <taxon>Eukaryota</taxon>
        <taxon>Fungi</taxon>
        <taxon>Dikarya</taxon>
        <taxon>Ascomycota</taxon>
        <taxon>Pezizomycotina</taxon>
        <taxon>Leotiomycetes</taxon>
        <taxon>Helotiales</taxon>
        <taxon>Mollisiaceae</taxon>
        <taxon>Phialocephala</taxon>
        <taxon>Phialocephala fortinii species complex</taxon>
    </lineage>
</organism>
<protein>
    <recommendedName>
        <fullName evidence="5">Cupin 2 conserved barrel domain-containing protein</fullName>
    </recommendedName>
</protein>
<dbReference type="Gene3D" id="2.60.120.10">
    <property type="entry name" value="Jelly Rolls"/>
    <property type="match status" value="1"/>
</dbReference>
<keyword evidence="2" id="KW-0472">Membrane</keyword>
<keyword evidence="4" id="KW-1185">Reference proteome</keyword>
<dbReference type="OrthoDB" id="504210at2759"/>
<evidence type="ECO:0000313" key="4">
    <source>
        <dbReference type="Proteomes" id="UP000184330"/>
    </source>
</evidence>
<reference evidence="3 4" key="1">
    <citation type="submission" date="2016-03" db="EMBL/GenBank/DDBJ databases">
        <authorList>
            <person name="Ploux O."/>
        </authorList>
    </citation>
    <scope>NUCLEOTIDE SEQUENCE [LARGE SCALE GENOMIC DNA]</scope>
    <source>
        <strain evidence="3 4">UAMH 11012</strain>
    </source>
</reference>
<dbReference type="AlphaFoldDB" id="A0A1L7WE61"/>
<dbReference type="Proteomes" id="UP000184330">
    <property type="component" value="Unassembled WGS sequence"/>
</dbReference>
<proteinExistence type="predicted"/>
<feature type="region of interest" description="Disordered" evidence="1">
    <location>
        <begin position="1"/>
        <end position="28"/>
    </location>
</feature>
<name>A0A1L7WE61_9HELO</name>
<gene>
    <name evidence="3" type="ORF">PAC_00942</name>
</gene>
<dbReference type="InterPro" id="IPR014710">
    <property type="entry name" value="RmlC-like_jellyroll"/>
</dbReference>
<accession>A0A1L7WE61</accession>
<sequence length="221" mass="24940">MPRTNTTSRTSFTRPNSVTYDLPDPSSSSTVVTITLPPGSAWTSGLHWHEKHTEFLQILQGTALITLSNKTQTYDSTSGLITVPRYARHEWRRVSPDGPPLVVQEWTEPGDGEKEVFFRNLSSVIEDETRSGPPREWWLTWQLFVVFWGLDNWPVLMSAVDVPGFGRLLHALGLTGWFEWIVTHVVLRVAVLVGGVVGLKSICPEYTPRRLRGGKEEKLKC</sequence>
<keyword evidence="2" id="KW-1133">Transmembrane helix</keyword>
<dbReference type="SUPFAM" id="SSF51182">
    <property type="entry name" value="RmlC-like cupins"/>
    <property type="match status" value="1"/>
</dbReference>
<dbReference type="CDD" id="cd02208">
    <property type="entry name" value="cupin_RmlC-like"/>
    <property type="match status" value="1"/>
</dbReference>
<feature type="transmembrane region" description="Helical" evidence="2">
    <location>
        <begin position="138"/>
        <end position="160"/>
    </location>
</feature>
<evidence type="ECO:0000256" key="1">
    <source>
        <dbReference type="SAM" id="MobiDB-lite"/>
    </source>
</evidence>
<evidence type="ECO:0008006" key="5">
    <source>
        <dbReference type="Google" id="ProtNLM"/>
    </source>
</evidence>
<keyword evidence="2" id="KW-0812">Transmembrane</keyword>
<evidence type="ECO:0000256" key="2">
    <source>
        <dbReference type="SAM" id="Phobius"/>
    </source>
</evidence>
<feature type="transmembrane region" description="Helical" evidence="2">
    <location>
        <begin position="180"/>
        <end position="202"/>
    </location>
</feature>